<evidence type="ECO:0000313" key="8">
    <source>
        <dbReference type="Proteomes" id="UP001358417"/>
    </source>
</evidence>
<dbReference type="SUPFAM" id="SSF56529">
    <property type="entry name" value="FAH"/>
    <property type="match status" value="1"/>
</dbReference>
<dbReference type="GO" id="GO:0006559">
    <property type="term" value="P:L-phenylalanine catabolic process"/>
    <property type="evidence" value="ECO:0007669"/>
    <property type="project" value="UniProtKB-UniRule"/>
</dbReference>
<dbReference type="GO" id="GO:0004334">
    <property type="term" value="F:fumarylacetoacetase activity"/>
    <property type="evidence" value="ECO:0007669"/>
    <property type="project" value="UniProtKB-UniRule"/>
</dbReference>
<dbReference type="GO" id="GO:0046872">
    <property type="term" value="F:metal ion binding"/>
    <property type="evidence" value="ECO:0007669"/>
    <property type="project" value="UniProtKB-UniRule"/>
</dbReference>
<dbReference type="Proteomes" id="UP001358417">
    <property type="component" value="Unassembled WGS sequence"/>
</dbReference>
<dbReference type="GO" id="GO:0006572">
    <property type="term" value="P:L-tyrosine catabolic process"/>
    <property type="evidence" value="ECO:0007669"/>
    <property type="project" value="UniProtKB-UniRule"/>
</dbReference>
<comment type="caution">
    <text evidence="7">The sequence shown here is derived from an EMBL/GenBank/DDBJ whole genome shotgun (WGS) entry which is preliminary data.</text>
</comment>
<feature type="binding site" evidence="4">
    <location>
        <position position="116"/>
    </location>
    <ligand>
        <name>Mg(2+)</name>
        <dbReference type="ChEBI" id="CHEBI:18420"/>
    </ligand>
</feature>
<feature type="binding site" evidence="4">
    <location>
        <position position="82"/>
    </location>
    <ligand>
        <name>Ca(2+)</name>
        <dbReference type="ChEBI" id="CHEBI:29108"/>
    </ligand>
</feature>
<comment type="catalytic activity">
    <reaction evidence="5">
        <text>4-fumarylacetoacetate + H2O = acetoacetate + fumarate + H(+)</text>
        <dbReference type="Rhea" id="RHEA:10244"/>
        <dbReference type="ChEBI" id="CHEBI:13705"/>
        <dbReference type="ChEBI" id="CHEBI:15377"/>
        <dbReference type="ChEBI" id="CHEBI:15378"/>
        <dbReference type="ChEBI" id="CHEBI:18034"/>
        <dbReference type="ChEBI" id="CHEBI:29806"/>
        <dbReference type="EC" id="3.7.1.2"/>
    </reaction>
</comment>
<dbReference type="GeneID" id="89974908"/>
<feature type="binding site" evidence="4">
    <location>
        <position position="84"/>
    </location>
    <ligand>
        <name>Ca(2+)</name>
        <dbReference type="ChEBI" id="CHEBI:29108"/>
    </ligand>
</feature>
<keyword evidence="5" id="KW-0828">Tyrosine catabolism</keyword>
<keyword evidence="4 5" id="KW-0460">Magnesium</keyword>
<keyword evidence="4 5" id="KW-0106">Calcium</keyword>
<proteinExistence type="inferred from homology"/>
<dbReference type="PANTHER" id="PTHR43069:SF2">
    <property type="entry name" value="FUMARYLACETOACETASE"/>
    <property type="match status" value="1"/>
</dbReference>
<dbReference type="Gene3D" id="3.90.850.10">
    <property type="entry name" value="Fumarylacetoacetase-like, C-terminal domain"/>
    <property type="match status" value="1"/>
</dbReference>
<gene>
    <name evidence="7" type="ORF">LTR84_006739</name>
</gene>
<dbReference type="InterPro" id="IPR005959">
    <property type="entry name" value="Fumarylacetoacetase"/>
</dbReference>
<dbReference type="InterPro" id="IPR011234">
    <property type="entry name" value="Fumarylacetoacetase-like_C"/>
</dbReference>
<dbReference type="EMBL" id="JAVRRD010000026">
    <property type="protein sequence ID" value="KAK5047217.1"/>
    <property type="molecule type" value="Genomic_DNA"/>
</dbReference>
<evidence type="ECO:0000256" key="5">
    <source>
        <dbReference type="RuleBase" id="RU366008"/>
    </source>
</evidence>
<feature type="binding site" evidence="4">
    <location>
        <position position="140"/>
    </location>
    <ligand>
        <name>Mg(2+)</name>
        <dbReference type="ChEBI" id="CHEBI:18420"/>
    </ligand>
</feature>
<keyword evidence="8" id="KW-1185">Reference proteome</keyword>
<feature type="binding site" evidence="4">
    <location>
        <position position="12"/>
    </location>
    <ligand>
        <name>Ca(2+)</name>
        <dbReference type="ChEBI" id="CHEBI:29108"/>
    </ligand>
</feature>
<evidence type="ECO:0000313" key="7">
    <source>
        <dbReference type="EMBL" id="KAK5047217.1"/>
    </source>
</evidence>
<comment type="pathway">
    <text evidence="5">Amino-acid degradation; L-phenylalanine degradation; acetoacetate and fumarate from L-phenylalanine: step 6/6.</text>
</comment>
<keyword evidence="5" id="KW-0585">Phenylalanine catabolism</keyword>
<comment type="similarity">
    <text evidence="1 5">Belongs to the FAH family.</text>
</comment>
<feature type="domain" description="Fumarylacetoacetase-like C-terminal" evidence="6">
    <location>
        <begin position="33"/>
        <end position="283"/>
    </location>
</feature>
<feature type="binding site" evidence="4">
    <location>
        <position position="116"/>
    </location>
    <ligand>
        <name>Ca(2+)</name>
        <dbReference type="ChEBI" id="CHEBI:29108"/>
    </ligand>
</feature>
<feature type="binding site" evidence="4">
    <location>
        <position position="136"/>
    </location>
    <ligand>
        <name>Mg(2+)</name>
        <dbReference type="ChEBI" id="CHEBI:18420"/>
    </ligand>
</feature>
<dbReference type="InterPro" id="IPR036663">
    <property type="entry name" value="Fumarylacetoacetase_C_sf"/>
</dbReference>
<evidence type="ECO:0000256" key="1">
    <source>
        <dbReference type="ARBA" id="ARBA00010211"/>
    </source>
</evidence>
<feature type="active site" description="Proton acceptor" evidence="2">
    <location>
        <position position="19"/>
    </location>
</feature>
<evidence type="ECO:0000256" key="4">
    <source>
        <dbReference type="PIRSR" id="PIRSR605959-3"/>
    </source>
</evidence>
<accession>A0AAV9N3J0</accession>
<feature type="binding site" evidence="3">
    <location>
        <position position="123"/>
    </location>
    <ligand>
        <name>substrate</name>
    </ligand>
</feature>
<reference evidence="7 8" key="1">
    <citation type="submission" date="2023-08" db="EMBL/GenBank/DDBJ databases">
        <title>Black Yeasts Isolated from many extreme environments.</title>
        <authorList>
            <person name="Coleine C."/>
            <person name="Stajich J.E."/>
            <person name="Selbmann L."/>
        </authorList>
    </citation>
    <scope>NUCLEOTIDE SEQUENCE [LARGE SCALE GENOMIC DNA]</scope>
    <source>
        <strain evidence="7 8">CCFEE 5792</strain>
    </source>
</reference>
<dbReference type="PANTHER" id="PTHR43069">
    <property type="entry name" value="FUMARYLACETOACETASE"/>
    <property type="match status" value="1"/>
</dbReference>
<sequence length="311" mass="34221">MRIPMQITDYTDSFSSLIHAQNSMHPLGLELPPAFTEYPMGYNGRLSSIRVSGIDVVRPNGFYVNAGDTRPTFQPTKQLDFEIELGAFISNPIEFGRSKNAKTAAKHIFGYVLHNDWSARDIQKYEMPPLGPMHSKGFITTISPWIVTVDALEDSKTKPPLSNETQIHPSLVADEKDHGVYDIELHISIARNGDKPVKIVRANFADSYWSVPQMIAYQSSAGHGLNTGDLVASGTIASPAPENKTGLGTYGCLLEAFAQRHRLPEVGGKPMSWVEDGDTVTMDGWFMSKDGRMCGFGGLTSIIQPARSSWD</sequence>
<keyword evidence="5" id="KW-0378">Hydrolase</keyword>
<dbReference type="RefSeq" id="XP_064702779.1">
    <property type="nucleotide sequence ID" value="XM_064850297.1"/>
</dbReference>
<evidence type="ECO:0000259" key="6">
    <source>
        <dbReference type="Pfam" id="PF01557"/>
    </source>
</evidence>
<dbReference type="EC" id="3.7.1.2" evidence="5"/>
<feature type="binding site" evidence="3">
    <location>
        <position position="14"/>
    </location>
    <ligand>
        <name>substrate</name>
    </ligand>
</feature>
<keyword evidence="4 5" id="KW-0479">Metal-binding</keyword>
<protein>
    <recommendedName>
        <fullName evidence="5">Fumarylacetoacetase</fullName>
        <ecNumber evidence="5">3.7.1.2</ecNumber>
    </recommendedName>
    <alternativeName>
        <fullName evidence="5">Fumarylacetoacetate hydrolase</fullName>
    </alternativeName>
</protein>
<dbReference type="GO" id="GO:1902000">
    <property type="term" value="P:homogentisate catabolic process"/>
    <property type="evidence" value="ECO:0007669"/>
    <property type="project" value="TreeGrafter"/>
</dbReference>
<organism evidence="7 8">
    <name type="scientific">Exophiala bonariae</name>
    <dbReference type="NCBI Taxonomy" id="1690606"/>
    <lineage>
        <taxon>Eukaryota</taxon>
        <taxon>Fungi</taxon>
        <taxon>Dikarya</taxon>
        <taxon>Ascomycota</taxon>
        <taxon>Pezizomycotina</taxon>
        <taxon>Eurotiomycetes</taxon>
        <taxon>Chaetothyriomycetidae</taxon>
        <taxon>Chaetothyriales</taxon>
        <taxon>Herpotrichiellaceae</taxon>
        <taxon>Exophiala</taxon>
    </lineage>
</organism>
<dbReference type="AlphaFoldDB" id="A0AAV9N3J0"/>
<name>A0AAV9N3J0_9EURO</name>
<comment type="cofactor">
    <cofactor evidence="5">
        <name>Mg(2+)</name>
        <dbReference type="ChEBI" id="CHEBI:18420"/>
    </cofactor>
    <cofactor evidence="5">
        <name>Ca(2+)</name>
        <dbReference type="ChEBI" id="CHEBI:29108"/>
    </cofactor>
</comment>
<feature type="binding site" evidence="3">
    <location>
        <position position="235"/>
    </location>
    <ligand>
        <name>substrate</name>
    </ligand>
</feature>
<evidence type="ECO:0000256" key="2">
    <source>
        <dbReference type="PIRSR" id="PIRSR605959-1"/>
    </source>
</evidence>
<dbReference type="Pfam" id="PF01557">
    <property type="entry name" value="FAA_hydrolase"/>
    <property type="match status" value="1"/>
</dbReference>
<evidence type="ECO:0000256" key="3">
    <source>
        <dbReference type="PIRSR" id="PIRSR605959-2"/>
    </source>
</evidence>